<dbReference type="Proteomes" id="UP000019462">
    <property type="component" value="Unassembled WGS sequence"/>
</dbReference>
<dbReference type="OrthoDB" id="274828at2759"/>
<dbReference type="AlphaFoldDB" id="W3VJ37"/>
<keyword evidence="6" id="KW-0687">Ribonucleoprotein</keyword>
<dbReference type="InterPro" id="IPR019368">
    <property type="entry name" value="Ribosomal_mS29"/>
</dbReference>
<reference evidence="9 10" key="1">
    <citation type="journal article" date="2014" name="Genome Announc.">
        <title>Genome sequence of the basidiomycetous fungus Pseudozyma aphidis DSM70725, an efficient producer of biosurfactant mannosylerythritol lipids.</title>
        <authorList>
            <person name="Lorenz S."/>
            <person name="Guenther M."/>
            <person name="Grumaz C."/>
            <person name="Rupp S."/>
            <person name="Zibek S."/>
            <person name="Sohn K."/>
        </authorList>
    </citation>
    <scope>NUCLEOTIDE SEQUENCE [LARGE SCALE GENOMIC DNA]</scope>
    <source>
        <strain evidence="10">ATCC 32657 / CBS 517.83 / DSM 70725 / JCM 10318 / NBRC 10182 / NRRL Y-7954 / St-0401</strain>
    </source>
</reference>
<evidence type="ECO:0000256" key="7">
    <source>
        <dbReference type="ARBA" id="ARBA00035140"/>
    </source>
</evidence>
<accession>W3VJ37</accession>
<dbReference type="GO" id="GO:0005763">
    <property type="term" value="C:mitochondrial small ribosomal subunit"/>
    <property type="evidence" value="ECO:0007669"/>
    <property type="project" value="TreeGrafter"/>
</dbReference>
<evidence type="ECO:0000256" key="6">
    <source>
        <dbReference type="ARBA" id="ARBA00023274"/>
    </source>
</evidence>
<feature type="compositionally biased region" description="Basic residues" evidence="8">
    <location>
        <begin position="45"/>
        <end position="58"/>
    </location>
</feature>
<keyword evidence="5" id="KW-0496">Mitochondrion</keyword>
<evidence type="ECO:0000313" key="10">
    <source>
        <dbReference type="Proteomes" id="UP000019462"/>
    </source>
</evidence>
<comment type="subcellular location">
    <subcellularLocation>
        <location evidence="1">Mitochondrion</location>
    </subcellularLocation>
</comment>
<feature type="region of interest" description="Disordered" evidence="8">
    <location>
        <begin position="38"/>
        <end position="84"/>
    </location>
</feature>
<dbReference type="Pfam" id="PF10236">
    <property type="entry name" value="DAP3"/>
    <property type="match status" value="1"/>
</dbReference>
<evidence type="ECO:0000256" key="5">
    <source>
        <dbReference type="ARBA" id="ARBA00023128"/>
    </source>
</evidence>
<dbReference type="InterPro" id="IPR027417">
    <property type="entry name" value="P-loop_NTPase"/>
</dbReference>
<dbReference type="PANTHER" id="PTHR12810">
    <property type="entry name" value="MITOCHONDRIAL 28S RIBOSOMAL PROTEIN S29"/>
    <property type="match status" value="1"/>
</dbReference>
<dbReference type="SUPFAM" id="SSF52540">
    <property type="entry name" value="P-loop containing nucleoside triphosphate hydrolases"/>
    <property type="match status" value="1"/>
</dbReference>
<gene>
    <name evidence="9" type="ORF">PaG_04646</name>
</gene>
<name>W3VJ37_MOEAP</name>
<dbReference type="EMBL" id="AWNI01000022">
    <property type="protein sequence ID" value="ETS60741.1"/>
    <property type="molecule type" value="Genomic_DNA"/>
</dbReference>
<evidence type="ECO:0000256" key="1">
    <source>
        <dbReference type="ARBA" id="ARBA00004173"/>
    </source>
</evidence>
<organism evidence="9 10">
    <name type="scientific">Moesziomyces aphidis</name>
    <name type="common">Pseudozyma aphidis</name>
    <dbReference type="NCBI Taxonomy" id="84754"/>
    <lineage>
        <taxon>Eukaryota</taxon>
        <taxon>Fungi</taxon>
        <taxon>Dikarya</taxon>
        <taxon>Basidiomycota</taxon>
        <taxon>Ustilaginomycotina</taxon>
        <taxon>Ustilaginomycetes</taxon>
        <taxon>Ustilaginales</taxon>
        <taxon>Ustilaginaceae</taxon>
        <taxon>Moesziomyces</taxon>
    </lineage>
</organism>
<dbReference type="Gene3D" id="3.40.50.300">
    <property type="entry name" value="P-loop containing nucleotide triphosphate hydrolases"/>
    <property type="match status" value="1"/>
</dbReference>
<protein>
    <recommendedName>
        <fullName evidence="7">Small ribosomal subunit protein mS29</fullName>
    </recommendedName>
</protein>
<evidence type="ECO:0000256" key="4">
    <source>
        <dbReference type="ARBA" id="ARBA00022980"/>
    </source>
</evidence>
<sequence length="545" mass="58381">MASARFGSSLRALAQQHVSAIGTSSAASRSFVTSAVASAAAKKPAQVKKKAVVKKKSAHSGPRSTSGRRKGGADSTAGLSRSSEFHVEAPDMSHLPLLHAEALTPASAGQTFAFSDQTLAAFKAFGLPQELERELATQPKPRSLVRQQTLDVLDKLDAASKANKGTSIVLDGNRGSGKSMLLAQSIAYALDDGWVVVSVPRAINLINSSTLYTYNAQHKAYLQPEATQQVLEAVLRVNGAALKQIKTTDSVSVDGSQIEAGTAVETLVKRGIETTSPAAKQTLLEATFKALASQKERPVLVAVDDAQALFRTSLYKDPDFVSLESYELGLPRALLSLITSEGSAIGRGAFVAALSTTHTEFPSPPELQIALEEKMQGKATLMSQAINAYTRLSKQHLEHARQALARAEVVDTSKPLTREEAAAIFAQLRDERRHWSAANDELFLAKLVETNGNARLFSKSLVSTLHRPFASLDSCWPPHTHTHGNAKLKATFSTASWRALFIRGSSASPTRPVIIRPPNVDTSRSLGMAERAVAAELIESLRSFS</sequence>
<keyword evidence="4" id="KW-0689">Ribosomal protein</keyword>
<dbReference type="HOGENOM" id="CLU_042567_0_0_1"/>
<evidence type="ECO:0000256" key="3">
    <source>
        <dbReference type="ARBA" id="ARBA00022946"/>
    </source>
</evidence>
<proteinExistence type="inferred from homology"/>
<evidence type="ECO:0000313" key="9">
    <source>
        <dbReference type="EMBL" id="ETS60741.1"/>
    </source>
</evidence>
<keyword evidence="3" id="KW-0809">Transit peptide</keyword>
<comment type="caution">
    <text evidence="9">The sequence shown here is derived from an EMBL/GenBank/DDBJ whole genome shotgun (WGS) entry which is preliminary data.</text>
</comment>
<dbReference type="GO" id="GO:0003735">
    <property type="term" value="F:structural constituent of ribosome"/>
    <property type="evidence" value="ECO:0007669"/>
    <property type="project" value="TreeGrafter"/>
</dbReference>
<evidence type="ECO:0000256" key="8">
    <source>
        <dbReference type="SAM" id="MobiDB-lite"/>
    </source>
</evidence>
<comment type="similarity">
    <text evidence="2">Belongs to the mitochondrion-specific ribosomal protein mS29 family.</text>
</comment>
<dbReference type="PANTHER" id="PTHR12810:SF0">
    <property type="entry name" value="SMALL RIBOSOMAL SUBUNIT PROTEIN MS29"/>
    <property type="match status" value="1"/>
</dbReference>
<keyword evidence="10" id="KW-1185">Reference proteome</keyword>
<evidence type="ECO:0000256" key="2">
    <source>
        <dbReference type="ARBA" id="ARBA00009863"/>
    </source>
</evidence>